<comment type="catalytic activity">
    <reaction evidence="6">
        <text>a 1-acyl-sn-glycero-3-phosphocholine + H2O = sn-glycerol 3-phosphocholine + a fatty acid + H(+)</text>
        <dbReference type="Rhea" id="RHEA:15177"/>
        <dbReference type="ChEBI" id="CHEBI:15377"/>
        <dbReference type="ChEBI" id="CHEBI:15378"/>
        <dbReference type="ChEBI" id="CHEBI:16870"/>
        <dbReference type="ChEBI" id="CHEBI:28868"/>
        <dbReference type="ChEBI" id="CHEBI:58168"/>
        <dbReference type="EC" id="3.1.1.5"/>
    </reaction>
</comment>
<reference evidence="9" key="1">
    <citation type="submission" date="2016-05" db="EMBL/GenBank/DDBJ databases">
        <title>Comparative genomics of biotechnologically important yeasts.</title>
        <authorList>
            <consortium name="DOE Joint Genome Institute"/>
            <person name="Riley R."/>
            <person name="Haridas S."/>
            <person name="Wolfe K.H."/>
            <person name="Lopes M.R."/>
            <person name="Hittinger C.T."/>
            <person name="Goker M."/>
            <person name="Salamov A."/>
            <person name="Wisecaver J."/>
            <person name="Long T.M."/>
            <person name="Aerts A.L."/>
            <person name="Barry K."/>
            <person name="Choi C."/>
            <person name="Clum A."/>
            <person name="Coughlan A.Y."/>
            <person name="Deshpande S."/>
            <person name="Douglass A.P."/>
            <person name="Hanson S.J."/>
            <person name="Klenk H.-P."/>
            <person name="Labutti K."/>
            <person name="Lapidus A."/>
            <person name="Lindquist E."/>
            <person name="Lipzen A."/>
            <person name="Meier-Kolthoff J.P."/>
            <person name="Ohm R.A."/>
            <person name="Otillar R.P."/>
            <person name="Pangilinan J."/>
            <person name="Peng Y."/>
            <person name="Rokas A."/>
            <person name="Rosa C.A."/>
            <person name="Scheuner C."/>
            <person name="Sibirny A.A."/>
            <person name="Slot J.C."/>
            <person name="Stielow J.B."/>
            <person name="Sun H."/>
            <person name="Kurtzman C.P."/>
            <person name="Blackwell M."/>
            <person name="Grigoriev I.V."/>
            <person name="Jeffries T.W."/>
        </authorList>
    </citation>
    <scope>NUCLEOTIDE SEQUENCE [LARGE SCALE GENOMIC DNA]</scope>
    <source>
        <strain evidence="9">NRRL Y-17324</strain>
    </source>
</reference>
<name>A0A1E4SMU9_9ASCO</name>
<evidence type="ECO:0000313" key="8">
    <source>
        <dbReference type="EMBL" id="ODV80849.1"/>
    </source>
</evidence>
<evidence type="ECO:0000259" key="7">
    <source>
        <dbReference type="PROSITE" id="PS51210"/>
    </source>
</evidence>
<dbReference type="EC" id="3.1.1.5" evidence="6"/>
<dbReference type="Gene3D" id="3.40.1090.10">
    <property type="entry name" value="Cytosolic phospholipase A2 catalytic domain"/>
    <property type="match status" value="1"/>
</dbReference>
<keyword evidence="4 5" id="KW-0443">Lipid metabolism</keyword>
<evidence type="ECO:0000256" key="2">
    <source>
        <dbReference type="ARBA" id="ARBA00022801"/>
    </source>
</evidence>
<dbReference type="GO" id="GO:0005783">
    <property type="term" value="C:endoplasmic reticulum"/>
    <property type="evidence" value="ECO:0007669"/>
    <property type="project" value="TreeGrafter"/>
</dbReference>
<dbReference type="GO" id="GO:0004622">
    <property type="term" value="F:phosphatidylcholine lysophospholipase activity"/>
    <property type="evidence" value="ECO:0007669"/>
    <property type="project" value="UniProtKB-EC"/>
</dbReference>
<dbReference type="AlphaFoldDB" id="A0A1E4SMU9"/>
<dbReference type="Pfam" id="PF01735">
    <property type="entry name" value="PLA2_B"/>
    <property type="match status" value="2"/>
</dbReference>
<dbReference type="GO" id="GO:0004623">
    <property type="term" value="F:phospholipase A2 activity"/>
    <property type="evidence" value="ECO:0007669"/>
    <property type="project" value="TreeGrafter"/>
</dbReference>
<evidence type="ECO:0000313" key="9">
    <source>
        <dbReference type="Proteomes" id="UP000094285"/>
    </source>
</evidence>
<dbReference type="OrthoDB" id="4084751at2759"/>
<dbReference type="Proteomes" id="UP000094285">
    <property type="component" value="Unassembled WGS sequence"/>
</dbReference>
<dbReference type="GO" id="GO:0005886">
    <property type="term" value="C:plasma membrane"/>
    <property type="evidence" value="ECO:0007669"/>
    <property type="project" value="TreeGrafter"/>
</dbReference>
<dbReference type="PANTHER" id="PTHR10728:SF56">
    <property type="entry name" value="MEIOTIC PHOSPHOLIPASE SPO1-RELATED"/>
    <property type="match status" value="1"/>
</dbReference>
<evidence type="ECO:0000256" key="6">
    <source>
        <dbReference type="RuleBase" id="RU362103"/>
    </source>
</evidence>
<dbReference type="InterPro" id="IPR002642">
    <property type="entry name" value="LysoPLipase_cat_dom"/>
</dbReference>
<gene>
    <name evidence="8" type="ORF">CANTADRAFT_88749</name>
</gene>
<dbReference type="GO" id="GO:0005576">
    <property type="term" value="C:extracellular region"/>
    <property type="evidence" value="ECO:0007669"/>
    <property type="project" value="TreeGrafter"/>
</dbReference>
<dbReference type="GO" id="GO:0046475">
    <property type="term" value="P:glycerophospholipid catabolic process"/>
    <property type="evidence" value="ECO:0007669"/>
    <property type="project" value="TreeGrafter"/>
</dbReference>
<proteinExistence type="inferred from homology"/>
<dbReference type="EMBL" id="KV453910">
    <property type="protein sequence ID" value="ODV80849.1"/>
    <property type="molecule type" value="Genomic_DNA"/>
</dbReference>
<evidence type="ECO:0000256" key="3">
    <source>
        <dbReference type="ARBA" id="ARBA00022963"/>
    </source>
</evidence>
<sequence>MSHAPHKNSNTLWRRSYAPYTVLCPSKCLIRKGDMQLSQEEKDYIERRNNLTQVELKRLFLKNRIPDFDDSGIFEANKPIRIAIAVSGGGYRAMLLGAGILSAFDKRTPGSDFNSSGLDGLLQATSYLGGISGGSWLVMSNFVNDFRPIHELKNDQKTWDLHAQLLEGVPSFDPNKVQNQLKSSFSAPILGKQSVLKSILRFFGFRKSTSARTSFQSFQGTLNSTVQNKFSLRKVFLFYKELQIEVRAKRMAGFHLSLTDYWGRALVRRIFGVSARTPGATVTSCTNLPSFKRYEQPFPIIGTIQAFPNQTTTSKNSRLFEFTPFEFGSWDSYMNAFVPMKYLGSSLIAGVSNTPTRDPNVSFCISGFDNIGFITATSSSLFNHIFPYLFDLLTDIKLDFSSAISIILKSFGLSLDYKSVLKPQMHPDYALIPNPFYGFNTKNSVGKNLSSTQHMYLVDGGDDGQNILFQSFLVRAREIDIILAYDLTADVSNFPNGTTLYHSLKRFHNKNSSFVLPSFHSTPPNSTTTHIKSVFPEVPSQKQIVKLFLNQRPVFLGCDVAKDYPIIGELLLNSTVVAKDEVLPPLIVYTTNADYGYLSNTSTFQLSYTPKEILGMIQNGFNLATSSNSSFFAVCLTCAIAKRHWDRSNNNGTNIPSTCKRCFETYCWHKPSSLS</sequence>
<protein>
    <recommendedName>
        <fullName evidence="6">Lysophospholipase</fullName>
        <ecNumber evidence="6">3.1.1.5</ecNumber>
    </recommendedName>
</protein>
<accession>A0A1E4SMU9</accession>
<evidence type="ECO:0000256" key="5">
    <source>
        <dbReference type="PROSITE-ProRule" id="PRU00555"/>
    </source>
</evidence>
<comment type="similarity">
    <text evidence="1 6">Belongs to the lysophospholipase family.</text>
</comment>
<dbReference type="GeneID" id="30985627"/>
<evidence type="ECO:0000256" key="4">
    <source>
        <dbReference type="ARBA" id="ARBA00023098"/>
    </source>
</evidence>
<evidence type="ECO:0000256" key="1">
    <source>
        <dbReference type="ARBA" id="ARBA00008780"/>
    </source>
</evidence>
<dbReference type="RefSeq" id="XP_020065971.1">
    <property type="nucleotide sequence ID" value="XM_020211491.1"/>
</dbReference>
<keyword evidence="2 5" id="KW-0378">Hydrolase</keyword>
<feature type="domain" description="PLA2c" evidence="7">
    <location>
        <begin position="23"/>
        <end position="673"/>
    </location>
</feature>
<dbReference type="SUPFAM" id="SSF52151">
    <property type="entry name" value="FabD/lysophospholipase-like"/>
    <property type="match status" value="1"/>
</dbReference>
<dbReference type="PROSITE" id="PS51210">
    <property type="entry name" value="PLA2C"/>
    <property type="match status" value="1"/>
</dbReference>
<dbReference type="InterPro" id="IPR016035">
    <property type="entry name" value="Acyl_Trfase/lysoPLipase"/>
</dbReference>
<dbReference type="SMART" id="SM00022">
    <property type="entry name" value="PLAc"/>
    <property type="match status" value="1"/>
</dbReference>
<keyword evidence="9" id="KW-1185">Reference proteome</keyword>
<dbReference type="PANTHER" id="PTHR10728">
    <property type="entry name" value="CYTOSOLIC PHOSPHOLIPASE A2"/>
    <property type="match status" value="1"/>
</dbReference>
<organism evidence="8 9">
    <name type="scientific">Suhomyces tanzawaensis NRRL Y-17324</name>
    <dbReference type="NCBI Taxonomy" id="984487"/>
    <lineage>
        <taxon>Eukaryota</taxon>
        <taxon>Fungi</taxon>
        <taxon>Dikarya</taxon>
        <taxon>Ascomycota</taxon>
        <taxon>Saccharomycotina</taxon>
        <taxon>Pichiomycetes</taxon>
        <taxon>Debaryomycetaceae</taxon>
        <taxon>Suhomyces</taxon>
    </lineage>
</organism>
<keyword evidence="3 5" id="KW-0442">Lipid degradation</keyword>
<dbReference type="GO" id="GO:0005829">
    <property type="term" value="C:cytosol"/>
    <property type="evidence" value="ECO:0007669"/>
    <property type="project" value="TreeGrafter"/>
</dbReference>
<dbReference type="STRING" id="984487.A0A1E4SMU9"/>